<dbReference type="GO" id="GO:0004674">
    <property type="term" value="F:protein serine/threonine kinase activity"/>
    <property type="evidence" value="ECO:0007669"/>
    <property type="project" value="UniProtKB-KW"/>
</dbReference>
<evidence type="ECO:0000256" key="3">
    <source>
        <dbReference type="ARBA" id="ARBA00022741"/>
    </source>
</evidence>
<keyword evidence="3" id="KW-0547">Nucleotide-binding</keyword>
<evidence type="ECO:0000256" key="2">
    <source>
        <dbReference type="ARBA" id="ARBA00022679"/>
    </source>
</evidence>
<evidence type="ECO:0000313" key="7">
    <source>
        <dbReference type="EnsemblMetazoa" id="PPAI004884-PA"/>
    </source>
</evidence>
<organism evidence="7 8">
    <name type="scientific">Phlebotomus papatasi</name>
    <name type="common">Sandfly</name>
    <dbReference type="NCBI Taxonomy" id="29031"/>
    <lineage>
        <taxon>Eukaryota</taxon>
        <taxon>Metazoa</taxon>
        <taxon>Ecdysozoa</taxon>
        <taxon>Arthropoda</taxon>
        <taxon>Hexapoda</taxon>
        <taxon>Insecta</taxon>
        <taxon>Pterygota</taxon>
        <taxon>Neoptera</taxon>
        <taxon>Endopterygota</taxon>
        <taxon>Diptera</taxon>
        <taxon>Nematocera</taxon>
        <taxon>Psychodoidea</taxon>
        <taxon>Psychodidae</taxon>
        <taxon>Phlebotomus</taxon>
        <taxon>Phlebotomus</taxon>
    </lineage>
</organism>
<dbReference type="VEuPathDB" id="VectorBase:PPAPM1_000826"/>
<evidence type="ECO:0000256" key="4">
    <source>
        <dbReference type="ARBA" id="ARBA00022777"/>
    </source>
</evidence>
<keyword evidence="8" id="KW-1185">Reference proteome</keyword>
<dbReference type="Proteomes" id="UP000092462">
    <property type="component" value="Unassembled WGS sequence"/>
</dbReference>
<reference evidence="7" key="1">
    <citation type="submission" date="2022-08" db="UniProtKB">
        <authorList>
            <consortium name="EnsemblMetazoa"/>
        </authorList>
    </citation>
    <scope>IDENTIFICATION</scope>
    <source>
        <strain evidence="7">Israel</strain>
    </source>
</reference>
<protein>
    <recommendedName>
        <fullName evidence="9">Protein kinase domain-containing protein</fullName>
    </recommendedName>
</protein>
<dbReference type="InterPro" id="IPR050940">
    <property type="entry name" value="Actin_reg-Ser/Thr_kinase"/>
</dbReference>
<sequence length="595" mass="66122">MFTYDPKSRPTFAEIVKKLTMLLDKINDDDSILHIISSPLTGVTANSEKAPNGIVSNGVGNLNGKRNSVDVRLNAATSESSEEEEGLVRMRNKSELKDHAPLQHRRSMSENVIVFPQHTTPSDKARCHMLNRQSKGPDSPTPDSPTYSNVTLRKVAETMFLKDPQYKPRVGGENTKLNPFTALAQLRGVKKILGANPSSYTAGVGDLFSSCFEMSSPLVKEEWSYFDKGGLNGEITPKSLPNSPISGRKEYNSGGGKCERNVPTESSVPKARRIKDGEETKEYLELDLQKCTGTIKKFKANSLFSHPLFKSGQSESEVGCNSDRTDRTDRADSQSDRETCEKEMIEKSKSDSSETVCYENNKVLNRRGSTESGFFSCLNEDFGGGTSSASYKGPCCYDRINMDTPERIPICPCCLYGTPYQTPKKDDLELSSQTLNDSNSILMFEDASTPVSSLRSLDDLELSDSRKQQRFHCRHMIGSNVDIDTRSIDMGLINRLALDSEINSLIQKSQFANQLLYCKNRTSSIYTDSSDDISSLAGSDSLLWDDRSYTAIPNTRSAQIAKIVEYFERKGQAFKQFSVPESLKTTPSQFSKICH</sequence>
<evidence type="ECO:0000313" key="8">
    <source>
        <dbReference type="Proteomes" id="UP000092462"/>
    </source>
</evidence>
<dbReference type="PANTHER" id="PTHR46485">
    <property type="entry name" value="LIM DOMAIN KINASE 1"/>
    <property type="match status" value="1"/>
</dbReference>
<evidence type="ECO:0008006" key="9">
    <source>
        <dbReference type="Google" id="ProtNLM"/>
    </source>
</evidence>
<dbReference type="GO" id="GO:0005524">
    <property type="term" value="F:ATP binding"/>
    <property type="evidence" value="ECO:0007669"/>
    <property type="project" value="UniProtKB-KW"/>
</dbReference>
<feature type="region of interest" description="Disordered" evidence="6">
    <location>
        <begin position="236"/>
        <end position="270"/>
    </location>
</feature>
<evidence type="ECO:0000256" key="5">
    <source>
        <dbReference type="ARBA" id="ARBA00022840"/>
    </source>
</evidence>
<feature type="compositionally biased region" description="Basic and acidic residues" evidence="6">
    <location>
        <begin position="247"/>
        <end position="262"/>
    </location>
</feature>
<keyword evidence="4" id="KW-0418">Kinase</keyword>
<dbReference type="EnsemblMetazoa" id="PPAI004884-RA">
    <property type="protein sequence ID" value="PPAI004884-PA"/>
    <property type="gene ID" value="PPAI004884"/>
</dbReference>
<feature type="compositionally biased region" description="Basic and acidic residues" evidence="6">
    <location>
        <begin position="323"/>
        <end position="347"/>
    </location>
</feature>
<keyword evidence="1" id="KW-0723">Serine/threonine-protein kinase</keyword>
<dbReference type="PANTHER" id="PTHR46485:SF5">
    <property type="entry name" value="CENTER DIVIDER, ISOFORM A"/>
    <property type="match status" value="1"/>
</dbReference>
<dbReference type="AlphaFoldDB" id="A0A1B0GNK8"/>
<accession>A0A1B0GNK8</accession>
<name>A0A1B0GNK8_PHLPP</name>
<feature type="region of interest" description="Disordered" evidence="6">
    <location>
        <begin position="311"/>
        <end position="347"/>
    </location>
</feature>
<keyword evidence="2" id="KW-0808">Transferase</keyword>
<dbReference type="GO" id="GO:0005737">
    <property type="term" value="C:cytoplasm"/>
    <property type="evidence" value="ECO:0007669"/>
    <property type="project" value="TreeGrafter"/>
</dbReference>
<dbReference type="EMBL" id="AJVK01029518">
    <property type="status" value="NOT_ANNOTATED_CDS"/>
    <property type="molecule type" value="Genomic_DNA"/>
</dbReference>
<dbReference type="VEuPathDB" id="VectorBase:PPAI004884"/>
<keyword evidence="5" id="KW-0067">ATP-binding</keyword>
<dbReference type="GO" id="GO:0030036">
    <property type="term" value="P:actin cytoskeleton organization"/>
    <property type="evidence" value="ECO:0007669"/>
    <property type="project" value="TreeGrafter"/>
</dbReference>
<evidence type="ECO:0000256" key="6">
    <source>
        <dbReference type="SAM" id="MobiDB-lite"/>
    </source>
</evidence>
<proteinExistence type="predicted"/>
<evidence type="ECO:0000256" key="1">
    <source>
        <dbReference type="ARBA" id="ARBA00022527"/>
    </source>
</evidence>
<dbReference type="GO" id="GO:0005634">
    <property type="term" value="C:nucleus"/>
    <property type="evidence" value="ECO:0007669"/>
    <property type="project" value="TreeGrafter"/>
</dbReference>